<dbReference type="Proteomes" id="UP000230559">
    <property type="component" value="Unassembled WGS sequence"/>
</dbReference>
<comment type="caution">
    <text evidence="2">The sequence shown here is derived from an EMBL/GenBank/DDBJ whole genome shotgun (WGS) entry which is preliminary data.</text>
</comment>
<proteinExistence type="predicted"/>
<reference evidence="2 3" key="1">
    <citation type="submission" date="2017-10" db="EMBL/GenBank/DDBJ databases">
        <title>Draft genome sequence of Anoxybacillus flavithermus KU2-6-11 from caldera Uzon (Russia:Kamchtka).</title>
        <authorList>
            <person name="Korzhuk A.V."/>
            <person name="Rozanov A.S."/>
            <person name="Bryanskaya A.V."/>
            <person name="Peltek S.E."/>
        </authorList>
    </citation>
    <scope>NUCLEOTIDE SEQUENCE [LARGE SCALE GENOMIC DNA]</scope>
    <source>
        <strain evidence="2 3">KU2-6_11</strain>
    </source>
</reference>
<dbReference type="SUPFAM" id="SSF69279">
    <property type="entry name" value="Phage tail proteins"/>
    <property type="match status" value="1"/>
</dbReference>
<dbReference type="Pfam" id="PF24032">
    <property type="entry name" value="YQBQ"/>
    <property type="match status" value="1"/>
</dbReference>
<protein>
    <recommendedName>
        <fullName evidence="1">YqbQ/XkdQ domain-containing protein</fullName>
    </recommendedName>
</protein>
<dbReference type="RefSeq" id="WP_035050499.1">
    <property type="nucleotide sequence ID" value="NZ_PEDM01000005.1"/>
</dbReference>
<evidence type="ECO:0000259" key="1">
    <source>
        <dbReference type="Pfam" id="PF24032"/>
    </source>
</evidence>
<dbReference type="EMBL" id="PEDM01000005">
    <property type="protein sequence ID" value="PIC05487.1"/>
    <property type="molecule type" value="Genomic_DNA"/>
</dbReference>
<evidence type="ECO:0000313" key="3">
    <source>
        <dbReference type="Proteomes" id="UP000230559"/>
    </source>
</evidence>
<feature type="domain" description="YqbQ/XkdQ" evidence="1">
    <location>
        <begin position="21"/>
        <end position="317"/>
    </location>
</feature>
<accession>A0A2G5RRV9</accession>
<organism evidence="2 3">
    <name type="scientific">Anoxybacillus flavithermus</name>
    <dbReference type="NCBI Taxonomy" id="33934"/>
    <lineage>
        <taxon>Bacteria</taxon>
        <taxon>Bacillati</taxon>
        <taxon>Bacillota</taxon>
        <taxon>Bacilli</taxon>
        <taxon>Bacillales</taxon>
        <taxon>Anoxybacillaceae</taxon>
        <taxon>Anoxybacillus</taxon>
    </lineage>
</organism>
<sequence length="319" mass="36353">MEVLIDNRDGTVWDMPVSSAQWKTSRIGKAGTLDAKLVIEQPTKFPVNSGAIIRVTDGSYKIFYGYVFETGFNTSSEFGVKAYDQLRYLMYNDTFVFSSTTATAGIKKIAADAGLKIGTFEDTGYKVPAMVEDNKKALDVVAKFLDSTLIATNRNYVLFDNFGKLELRNINNMAISADDFYIGEESLLFDFEYKKSIDEETYNRVKIVQDNKKTGKREVYIAQDSANIAKWGRLQEFRKVDEKMTAAQIKDLLDKLIKLRNRETKSLKLNCLGHWKVRAGCFVFVYIEKIGIKQYFLVDECTHNWEGGVHTMQLDLKVI</sequence>
<evidence type="ECO:0000313" key="2">
    <source>
        <dbReference type="EMBL" id="PIC05487.1"/>
    </source>
</evidence>
<dbReference type="InterPro" id="IPR056937">
    <property type="entry name" value="YqbQ/XkdQ"/>
</dbReference>
<dbReference type="AlphaFoldDB" id="A0A2G5RRV9"/>
<name>A0A2G5RRV9_9BACL</name>
<gene>
    <name evidence="2" type="ORF">CS060_04215</name>
</gene>